<keyword evidence="4" id="KW-0808">Transferase</keyword>
<keyword evidence="11" id="KW-1185">Reference proteome</keyword>
<dbReference type="GO" id="GO:0000155">
    <property type="term" value="F:phosphorelay sensor kinase activity"/>
    <property type="evidence" value="ECO:0007669"/>
    <property type="project" value="InterPro"/>
</dbReference>
<dbReference type="Pfam" id="PF02518">
    <property type="entry name" value="HATPase_c"/>
    <property type="match status" value="1"/>
</dbReference>
<dbReference type="CDD" id="cd00082">
    <property type="entry name" value="HisKA"/>
    <property type="match status" value="1"/>
</dbReference>
<protein>
    <recommendedName>
        <fullName evidence="2">histidine kinase</fullName>
        <ecNumber evidence="2">2.7.13.3</ecNumber>
    </recommendedName>
</protein>
<feature type="domain" description="PAC" evidence="9">
    <location>
        <begin position="426"/>
        <end position="476"/>
    </location>
</feature>
<comment type="caution">
    <text evidence="10">The sequence shown here is derived from an EMBL/GenBank/DDBJ whole genome shotgun (WGS) entry which is preliminary data.</text>
</comment>
<keyword evidence="3" id="KW-0597">Phosphoprotein</keyword>
<dbReference type="PRINTS" id="PR00344">
    <property type="entry name" value="BCTRLSENSOR"/>
</dbReference>
<dbReference type="KEGG" id="mart:BTR34_12890"/>
<dbReference type="NCBIfam" id="TIGR00229">
    <property type="entry name" value="sensory_box"/>
    <property type="match status" value="1"/>
</dbReference>
<dbReference type="InterPro" id="IPR003661">
    <property type="entry name" value="HisK_dim/P_dom"/>
</dbReference>
<dbReference type="PROSITE" id="PS50112">
    <property type="entry name" value="PAS"/>
    <property type="match status" value="1"/>
</dbReference>
<dbReference type="EC" id="2.7.13.3" evidence="2"/>
<evidence type="ECO:0000256" key="2">
    <source>
        <dbReference type="ARBA" id="ARBA00012438"/>
    </source>
</evidence>
<accession>A0A1B7Z1Z0</accession>
<dbReference type="Gene3D" id="3.30.450.20">
    <property type="entry name" value="PAS domain"/>
    <property type="match status" value="3"/>
</dbReference>
<dbReference type="Gene3D" id="3.30.565.10">
    <property type="entry name" value="Histidine kinase-like ATPase, C-terminal domain"/>
    <property type="match status" value="1"/>
</dbReference>
<dbReference type="InterPro" id="IPR013655">
    <property type="entry name" value="PAS_fold_3"/>
</dbReference>
<comment type="catalytic activity">
    <reaction evidence="1">
        <text>ATP + protein L-histidine = ADP + protein N-phospho-L-histidine.</text>
        <dbReference type="EC" id="2.7.13.3"/>
    </reaction>
</comment>
<feature type="domain" description="Histidine kinase" evidence="7">
    <location>
        <begin position="627"/>
        <end position="852"/>
    </location>
</feature>
<dbReference type="InterPro" id="IPR036097">
    <property type="entry name" value="HisK_dim/P_sf"/>
</dbReference>
<evidence type="ECO:0000256" key="5">
    <source>
        <dbReference type="ARBA" id="ARBA00022777"/>
    </source>
</evidence>
<dbReference type="InterPro" id="IPR052162">
    <property type="entry name" value="Sensor_kinase/Photoreceptor"/>
</dbReference>
<dbReference type="SUPFAM" id="SSF55874">
    <property type="entry name" value="ATPase domain of HSP90 chaperone/DNA topoisomerase II/histidine kinase"/>
    <property type="match status" value="1"/>
</dbReference>
<evidence type="ECO:0000256" key="4">
    <source>
        <dbReference type="ARBA" id="ARBA00022679"/>
    </source>
</evidence>
<feature type="transmembrane region" description="Helical" evidence="6">
    <location>
        <begin position="12"/>
        <end position="31"/>
    </location>
</feature>
<dbReference type="InterPro" id="IPR036890">
    <property type="entry name" value="HATPase_C_sf"/>
</dbReference>
<evidence type="ECO:0000256" key="6">
    <source>
        <dbReference type="SAM" id="Phobius"/>
    </source>
</evidence>
<dbReference type="SUPFAM" id="SSF47384">
    <property type="entry name" value="Homodimeric domain of signal transducing histidine kinase"/>
    <property type="match status" value="1"/>
</dbReference>
<dbReference type="SUPFAM" id="SSF55785">
    <property type="entry name" value="PYP-like sensor domain (PAS domain)"/>
    <property type="match status" value="3"/>
</dbReference>
<reference evidence="11" key="1">
    <citation type="submission" date="2016-06" db="EMBL/GenBank/DDBJ databases">
        <authorList>
            <person name="Zhan P."/>
        </authorList>
    </citation>
    <scope>NUCLEOTIDE SEQUENCE [LARGE SCALE GENOMIC DNA]</scope>
    <source>
        <strain evidence="11">T28</strain>
    </source>
</reference>
<evidence type="ECO:0000256" key="3">
    <source>
        <dbReference type="ARBA" id="ARBA00022553"/>
    </source>
</evidence>
<dbReference type="Proteomes" id="UP000092164">
    <property type="component" value="Unassembled WGS sequence"/>
</dbReference>
<dbReference type="EMBL" id="LZFP01000045">
    <property type="protein sequence ID" value="OBR36747.1"/>
    <property type="molecule type" value="Genomic_DNA"/>
</dbReference>
<gene>
    <name evidence="10" type="ORF">A9200_08780</name>
</gene>
<evidence type="ECO:0000259" key="7">
    <source>
        <dbReference type="PROSITE" id="PS50109"/>
    </source>
</evidence>
<dbReference type="InterPro" id="IPR003594">
    <property type="entry name" value="HATPase_dom"/>
</dbReference>
<evidence type="ECO:0000259" key="9">
    <source>
        <dbReference type="PROSITE" id="PS50113"/>
    </source>
</evidence>
<evidence type="ECO:0000313" key="10">
    <source>
        <dbReference type="EMBL" id="OBR36747.1"/>
    </source>
</evidence>
<dbReference type="CDD" id="cd00130">
    <property type="entry name" value="PAS"/>
    <property type="match status" value="2"/>
</dbReference>
<dbReference type="PROSITE" id="PS50113">
    <property type="entry name" value="PAC"/>
    <property type="match status" value="1"/>
</dbReference>
<sequence length="852" mass="97879">MLLKRTNFNIPFKIALVVAVFLLLFIASVNYRMIKNLQNSSELVSQSLMVDREINNLFSQYSLMESAEFRSVILKDSTFKDSYIDYKLESDKALSKLYKLTESTPEQQLILDSVSVLKDELHSKLILLHGKIGASGSDSVVIANVKTTASLLKKVRSLKEQMVLEKEMLLQERLATFEWQTNLTPLTSLLLAFFSLAVFTIAFLKIRKDKHQIQSSQLLLGNIVQSTDNIMNYYEPIYNDLNEVVDFKIVFANECNRDYLGLDPEEIVGKPVSSIFPFLLLNGELEEMISSFKQGETRSFERQVAVNREKFWFHSIIKPMDKGILVVVRNDTEENKAHEKVLALNEELILQNSIMVEAKRMARIGSYTWHIETDTAEISDNFYHILGYDPEDFKPSFENYLELIHPDDRTSYEEVMKVVIETRQPPEHTYRVSTKTGNTIYLKVNGKFIKNKGKEVLIGVVQDITAEKLAFNELQKLNEQLKVQNSIFVDAEEVAGLGSYIWYLDNGEAILSDNFYRILGHEPKSFKMTFDSYKKFVHPDDLEDYITLGKETKAEGKSSINKYRIISKTGKVKHLQLNGQYLEKNGRPTSVGVVQNISKKIRADEKLRLRNLELKRSNIELESFNRVASHDLQEPLRKIQMFLSRIEDKEGDKLSEKAQEYFSKVTTAAQRMQSLILNLLSYSRIDSNHENFEKVDLNQVLQKVKEELAERIIETKAEIGSEDLPVVKGIFFQLEQLLNNLISNALKYRNQTLIPKIDITSEKVRREQIPENFFKTSKHYYKITIVDNGIGFADENAGKIFEVFQRLHQKNEYSGTGIGLAICKKIVENHHGNIHATSKLGKGTAFIIYLPA</sequence>
<dbReference type="InterPro" id="IPR004358">
    <property type="entry name" value="Sig_transdc_His_kin-like_C"/>
</dbReference>
<dbReference type="Pfam" id="PF13426">
    <property type="entry name" value="PAS_9"/>
    <property type="match status" value="1"/>
</dbReference>
<dbReference type="PANTHER" id="PTHR43304:SF1">
    <property type="entry name" value="PAC DOMAIN-CONTAINING PROTEIN"/>
    <property type="match status" value="1"/>
</dbReference>
<dbReference type="FunFam" id="3.30.565.10:FF:000006">
    <property type="entry name" value="Sensor histidine kinase WalK"/>
    <property type="match status" value="1"/>
</dbReference>
<keyword evidence="6" id="KW-0812">Transmembrane</keyword>
<dbReference type="AlphaFoldDB" id="A0A1B7Z1Z0"/>
<keyword evidence="6" id="KW-0472">Membrane</keyword>
<dbReference type="PANTHER" id="PTHR43304">
    <property type="entry name" value="PHYTOCHROME-LIKE PROTEIN CPH1"/>
    <property type="match status" value="1"/>
</dbReference>
<keyword evidence="6" id="KW-1133">Transmembrane helix</keyword>
<dbReference type="InterPro" id="IPR005467">
    <property type="entry name" value="His_kinase_dom"/>
</dbReference>
<organism evidence="10 11">
    <name type="scientific">Maribacter hydrothermalis</name>
    <dbReference type="NCBI Taxonomy" id="1836467"/>
    <lineage>
        <taxon>Bacteria</taxon>
        <taxon>Pseudomonadati</taxon>
        <taxon>Bacteroidota</taxon>
        <taxon>Flavobacteriia</taxon>
        <taxon>Flavobacteriales</taxon>
        <taxon>Flavobacteriaceae</taxon>
        <taxon>Maribacter</taxon>
    </lineage>
</organism>
<dbReference type="SMART" id="SM00388">
    <property type="entry name" value="HisKA"/>
    <property type="match status" value="1"/>
</dbReference>
<dbReference type="Gene3D" id="1.10.287.130">
    <property type="match status" value="1"/>
</dbReference>
<evidence type="ECO:0000313" key="11">
    <source>
        <dbReference type="Proteomes" id="UP000092164"/>
    </source>
</evidence>
<dbReference type="Pfam" id="PF08447">
    <property type="entry name" value="PAS_3"/>
    <property type="match status" value="2"/>
</dbReference>
<proteinExistence type="predicted"/>
<dbReference type="InterPro" id="IPR000014">
    <property type="entry name" value="PAS"/>
</dbReference>
<dbReference type="Pfam" id="PF00512">
    <property type="entry name" value="HisKA"/>
    <property type="match status" value="1"/>
</dbReference>
<dbReference type="SMART" id="SM00387">
    <property type="entry name" value="HATPase_c"/>
    <property type="match status" value="1"/>
</dbReference>
<evidence type="ECO:0000256" key="1">
    <source>
        <dbReference type="ARBA" id="ARBA00000085"/>
    </source>
</evidence>
<feature type="domain" description="PAS" evidence="8">
    <location>
        <begin position="378"/>
        <end position="423"/>
    </location>
</feature>
<dbReference type="PROSITE" id="PS50109">
    <property type="entry name" value="HIS_KIN"/>
    <property type="match status" value="1"/>
</dbReference>
<dbReference type="STRING" id="1836467.BTR34_12890"/>
<feature type="transmembrane region" description="Helical" evidence="6">
    <location>
        <begin position="183"/>
        <end position="204"/>
    </location>
</feature>
<dbReference type="InterPro" id="IPR000700">
    <property type="entry name" value="PAS-assoc_C"/>
</dbReference>
<evidence type="ECO:0000259" key="8">
    <source>
        <dbReference type="PROSITE" id="PS50112"/>
    </source>
</evidence>
<keyword evidence="5" id="KW-0418">Kinase</keyword>
<name>A0A1B7Z1Z0_9FLAO</name>
<dbReference type="InterPro" id="IPR035965">
    <property type="entry name" value="PAS-like_dom_sf"/>
</dbReference>